<evidence type="ECO:0000313" key="2">
    <source>
        <dbReference type="EMBL" id="HGU33245.1"/>
    </source>
</evidence>
<dbReference type="EMBL" id="DSUH01000241">
    <property type="protein sequence ID" value="HGU33245.1"/>
    <property type="molecule type" value="Genomic_DNA"/>
</dbReference>
<reference evidence="2" key="1">
    <citation type="journal article" date="2020" name="mSystems">
        <title>Genome- and Community-Level Interaction Insights into Carbon Utilization and Element Cycling Functions of Hydrothermarchaeota in Hydrothermal Sediment.</title>
        <authorList>
            <person name="Zhou Z."/>
            <person name="Liu Y."/>
            <person name="Xu W."/>
            <person name="Pan J."/>
            <person name="Luo Z.H."/>
            <person name="Li M."/>
        </authorList>
    </citation>
    <scope>NUCLEOTIDE SEQUENCE [LARGE SCALE GENOMIC DNA]</scope>
    <source>
        <strain evidence="2">SpSt-477</strain>
    </source>
</reference>
<dbReference type="PANTHER" id="PTHR41373:SF1">
    <property type="entry name" value="PHOSPHATIDYLGLYCEROL LYSYLTRANSFERASE C-TERMINAL DOMAIN-CONTAINING PROTEIN"/>
    <property type="match status" value="1"/>
</dbReference>
<sequence length="312" mass="36382">MISLDPIVPEDYDRLKPYFRNQRYRLCIYSLPSLLSWANEAYHPRAAVIDGCLVLAAKFIREPSKDHLILPICPERESPPEEVYRLAQETGYASVWFVPEDYIERYGKSVCERWFTIHPQSEYDDYVYSRDDLTFLKGRKYAKKRNLIAQFQKTHVQTGEVDFEPIEAASIPECLSFLDLWCEERNCRSYTSDDLECEKQALINLLTHIHRYEVKGRVLRIRGEVVALGVAADLTADMGVLHFEKAFARYKGLYQFFDRHCAEQLFAGCSWINKESDMGVANLAKAKKSYYPAMRIRSYELRVKRPSERGQA</sequence>
<comment type="caution">
    <text evidence="2">The sequence shown here is derived from an EMBL/GenBank/DDBJ whole genome shotgun (WGS) entry which is preliminary data.</text>
</comment>
<dbReference type="Gene3D" id="3.40.630.30">
    <property type="match status" value="1"/>
</dbReference>
<evidence type="ECO:0000259" key="1">
    <source>
        <dbReference type="Pfam" id="PF09924"/>
    </source>
</evidence>
<name>A0A7C4MRG0_9BACT</name>
<proteinExistence type="predicted"/>
<dbReference type="SUPFAM" id="SSF55729">
    <property type="entry name" value="Acyl-CoA N-acyltransferases (Nat)"/>
    <property type="match status" value="2"/>
</dbReference>
<dbReference type="PIRSF" id="PIRSF018688">
    <property type="entry name" value="UCP018688"/>
    <property type="match status" value="1"/>
</dbReference>
<feature type="domain" description="Phosphatidylglycerol lysyltransferase C-terminal" evidence="1">
    <location>
        <begin position="71"/>
        <end position="299"/>
    </location>
</feature>
<gene>
    <name evidence="2" type="ORF">ENS29_10375</name>
</gene>
<dbReference type="Pfam" id="PF09924">
    <property type="entry name" value="LPG_synthase_C"/>
    <property type="match status" value="1"/>
</dbReference>
<protein>
    <submittedName>
        <fullName evidence="2">DUF2156 domain-containing protein</fullName>
    </submittedName>
</protein>
<dbReference type="InterPro" id="IPR016732">
    <property type="entry name" value="UCP018688"/>
</dbReference>
<organism evidence="2">
    <name type="scientific">Desulfatirhabdium butyrativorans</name>
    <dbReference type="NCBI Taxonomy" id="340467"/>
    <lineage>
        <taxon>Bacteria</taxon>
        <taxon>Pseudomonadati</taxon>
        <taxon>Thermodesulfobacteriota</taxon>
        <taxon>Desulfobacteria</taxon>
        <taxon>Desulfobacterales</taxon>
        <taxon>Desulfatirhabdiaceae</taxon>
        <taxon>Desulfatirhabdium</taxon>
    </lineage>
</organism>
<dbReference type="InterPro" id="IPR016181">
    <property type="entry name" value="Acyl_CoA_acyltransferase"/>
</dbReference>
<dbReference type="PANTHER" id="PTHR41373">
    <property type="entry name" value="DUF2156 DOMAIN-CONTAINING PROTEIN"/>
    <property type="match status" value="1"/>
</dbReference>
<dbReference type="AlphaFoldDB" id="A0A7C4MRG0"/>
<dbReference type="InterPro" id="IPR024320">
    <property type="entry name" value="LPG_synthase_C"/>
</dbReference>
<accession>A0A7C4MRG0</accession>